<keyword evidence="3" id="KW-1185">Reference proteome</keyword>
<reference evidence="2 3" key="1">
    <citation type="submission" date="2020-08" db="EMBL/GenBank/DDBJ databases">
        <title>Genome sequence of Rhizobiales bacterium strain IZ6.</title>
        <authorList>
            <person name="Nakai R."/>
            <person name="Naganuma T."/>
        </authorList>
    </citation>
    <scope>NUCLEOTIDE SEQUENCE [LARGE SCALE GENOMIC DNA]</scope>
    <source>
        <strain evidence="2 3">IZ6</strain>
    </source>
</reference>
<dbReference type="KEGG" id="tso:IZ6_30230"/>
<feature type="compositionally biased region" description="Basic and acidic residues" evidence="1">
    <location>
        <begin position="53"/>
        <end position="69"/>
    </location>
</feature>
<feature type="region of interest" description="Disordered" evidence="1">
    <location>
        <begin position="34"/>
        <end position="69"/>
    </location>
</feature>
<protein>
    <submittedName>
        <fullName evidence="2">Uncharacterized protein</fullName>
    </submittedName>
</protein>
<organism evidence="2 3">
    <name type="scientific">Terrihabitans soli</name>
    <dbReference type="NCBI Taxonomy" id="708113"/>
    <lineage>
        <taxon>Bacteria</taxon>
        <taxon>Pseudomonadati</taxon>
        <taxon>Pseudomonadota</taxon>
        <taxon>Alphaproteobacteria</taxon>
        <taxon>Hyphomicrobiales</taxon>
        <taxon>Terrihabitans</taxon>
    </lineage>
</organism>
<sequence length="69" mass="7395">MYCRSRAVSANKGLCQNVRSLFHLIEIKANPGADSDIWKRSKDAGTAGGHVSKAPDDQRHSAGKANDDA</sequence>
<dbReference type="EMBL" id="AP023361">
    <property type="protein sequence ID" value="BCJ92288.1"/>
    <property type="molecule type" value="Genomic_DNA"/>
</dbReference>
<dbReference type="AlphaFoldDB" id="A0A6S6R001"/>
<name>A0A6S6R001_9HYPH</name>
<proteinExistence type="predicted"/>
<dbReference type="Proteomes" id="UP000515317">
    <property type="component" value="Chromosome"/>
</dbReference>
<evidence type="ECO:0000313" key="3">
    <source>
        <dbReference type="Proteomes" id="UP000515317"/>
    </source>
</evidence>
<evidence type="ECO:0000256" key="1">
    <source>
        <dbReference type="SAM" id="MobiDB-lite"/>
    </source>
</evidence>
<accession>A0A6S6R001</accession>
<evidence type="ECO:0000313" key="2">
    <source>
        <dbReference type="EMBL" id="BCJ92288.1"/>
    </source>
</evidence>
<gene>
    <name evidence="2" type="ORF">IZ6_30230</name>
</gene>